<evidence type="ECO:0000256" key="1">
    <source>
        <dbReference type="ARBA" id="ARBA00012796"/>
    </source>
</evidence>
<feature type="compositionally biased region" description="Acidic residues" evidence="4">
    <location>
        <begin position="371"/>
        <end position="385"/>
    </location>
</feature>
<organism evidence="5 6">
    <name type="scientific">Penicillium frequentans</name>
    <dbReference type="NCBI Taxonomy" id="3151616"/>
    <lineage>
        <taxon>Eukaryota</taxon>
        <taxon>Fungi</taxon>
        <taxon>Dikarya</taxon>
        <taxon>Ascomycota</taxon>
        <taxon>Pezizomycotina</taxon>
        <taxon>Eurotiomycetes</taxon>
        <taxon>Eurotiomycetidae</taxon>
        <taxon>Eurotiales</taxon>
        <taxon>Aspergillaceae</taxon>
        <taxon>Penicillium</taxon>
    </lineage>
</organism>
<dbReference type="GO" id="GO:0031515">
    <property type="term" value="C:tRNA (m1A) methyltransferase complex"/>
    <property type="evidence" value="ECO:0007669"/>
    <property type="project" value="InterPro"/>
</dbReference>
<reference evidence="5 6" key="1">
    <citation type="journal article" date="2023" name="IMA Fungus">
        <title>Comparative genomic study of the Penicillium genus elucidates a diverse pangenome and 15 lateral gene transfer events.</title>
        <authorList>
            <person name="Petersen C."/>
            <person name="Sorensen T."/>
            <person name="Nielsen M.R."/>
            <person name="Sondergaard T.E."/>
            <person name="Sorensen J.L."/>
            <person name="Fitzpatrick D.A."/>
            <person name="Frisvad J.C."/>
            <person name="Nielsen K.L."/>
        </authorList>
    </citation>
    <scope>NUCLEOTIDE SEQUENCE [LARGE SCALE GENOMIC DNA]</scope>
    <source>
        <strain evidence="5 6">IBT 35679</strain>
    </source>
</reference>
<feature type="region of interest" description="Disordered" evidence="4">
    <location>
        <begin position="187"/>
        <end position="213"/>
    </location>
</feature>
<proteinExistence type="predicted"/>
<dbReference type="AlphaFoldDB" id="A0AAD6CSG3"/>
<evidence type="ECO:0000256" key="2">
    <source>
        <dbReference type="ARBA" id="ARBA00015963"/>
    </source>
</evidence>
<comment type="caution">
    <text evidence="5">The sequence shown here is derived from an EMBL/GenBank/DDBJ whole genome shotgun (WGS) entry which is preliminary data.</text>
</comment>
<accession>A0AAD6CSG3</accession>
<dbReference type="Gene3D" id="3.40.50.150">
    <property type="entry name" value="Vaccinia Virus protein VP39"/>
    <property type="match status" value="1"/>
</dbReference>
<dbReference type="GO" id="GO:0160107">
    <property type="term" value="F:tRNA (adenine(58)-N1)-methyltransferase activity"/>
    <property type="evidence" value="ECO:0007669"/>
    <property type="project" value="UniProtKB-EC"/>
</dbReference>
<dbReference type="SUPFAM" id="SSF53335">
    <property type="entry name" value="S-adenosyl-L-methionine-dependent methyltransferases"/>
    <property type="match status" value="1"/>
</dbReference>
<dbReference type="PROSITE" id="PS51620">
    <property type="entry name" value="SAM_TRM61"/>
    <property type="match status" value="1"/>
</dbReference>
<name>A0AAD6CSG3_9EURO</name>
<evidence type="ECO:0000256" key="4">
    <source>
        <dbReference type="SAM" id="MobiDB-lite"/>
    </source>
</evidence>
<dbReference type="Gene3D" id="3.10.330.20">
    <property type="match status" value="1"/>
</dbReference>
<dbReference type="Proteomes" id="UP001220324">
    <property type="component" value="Unassembled WGS sequence"/>
</dbReference>
<feature type="region of interest" description="Disordered" evidence="4">
    <location>
        <begin position="361"/>
        <end position="386"/>
    </location>
</feature>
<dbReference type="PANTHER" id="PTHR12133:SF1">
    <property type="entry name" value="TRNA (ADENINE(58)-N(1))-METHYLTRANSFERASE, MITOCHONDRIAL"/>
    <property type="match status" value="1"/>
</dbReference>
<protein>
    <recommendedName>
        <fullName evidence="2">tRNA (adenine(58)-N(1))-methyltransferase catalytic subunit TRM61</fullName>
        <ecNumber evidence="1">2.1.1.220</ecNumber>
    </recommendedName>
    <alternativeName>
        <fullName evidence="3">tRNA(m1A58)-methyltransferase subunit TRM61</fullName>
    </alternativeName>
</protein>
<sequence length="434" mass="47465">MARLLRSLQRLLGNPSPAVSIPPPSPSATRLRSIDTDFSIIKEGDQVLLHTKQPTLTKPLKKGGKTSLRRGHLEHDRAIGSRVWDAVQAHKGPDVRLSLPTLEEYVTLTPRLVTPIYAHDANLIVSLLDIHTNPTAANDTQPPIEILESGTGHGSLTLHLARALHAANTTPPPRPAGSQIQYVAGRNRSPTEKATPETEPEVSTATDPSQKEWDEWRTERGAIIHTVDVSSKFAKLAEKNVLGFRRGIYSGTVDFYVGAVEEWIKSQVAQRTKPAEPVKPFLTYAILDMPSAHERIPLVKDIIHRDGKLIVFAPSITQIGDCVRMIQKMNRPFVLDRVVELGSGLTSGRNWDVRLAVKKSGSDPSTWESATEGEEAVPAEDEASDSEPIAIVEPAAPSAAFDESNAVMVCRPKVGLRTMGGGFVGVWRRIEDHP</sequence>
<dbReference type="GO" id="GO:0005739">
    <property type="term" value="C:mitochondrion"/>
    <property type="evidence" value="ECO:0007669"/>
    <property type="project" value="TreeGrafter"/>
</dbReference>
<evidence type="ECO:0000313" key="5">
    <source>
        <dbReference type="EMBL" id="KAJ5532768.1"/>
    </source>
</evidence>
<dbReference type="EC" id="2.1.1.220" evidence="1"/>
<evidence type="ECO:0000313" key="6">
    <source>
        <dbReference type="Proteomes" id="UP001220324"/>
    </source>
</evidence>
<dbReference type="InterPro" id="IPR029063">
    <property type="entry name" value="SAM-dependent_MTases_sf"/>
</dbReference>
<dbReference type="EMBL" id="JAQIZZ010000007">
    <property type="protein sequence ID" value="KAJ5532768.1"/>
    <property type="molecule type" value="Genomic_DNA"/>
</dbReference>
<keyword evidence="6" id="KW-1185">Reference proteome</keyword>
<dbReference type="PANTHER" id="PTHR12133">
    <property type="entry name" value="TRNA (ADENINE(58)-N(1))-METHYLTRANSFERASE"/>
    <property type="match status" value="1"/>
</dbReference>
<dbReference type="InterPro" id="IPR014816">
    <property type="entry name" value="tRNA_MeTrfase_Gcd14"/>
</dbReference>
<dbReference type="GO" id="GO:0030488">
    <property type="term" value="P:tRNA methylation"/>
    <property type="evidence" value="ECO:0007669"/>
    <property type="project" value="InterPro"/>
</dbReference>
<evidence type="ECO:0000256" key="3">
    <source>
        <dbReference type="ARBA" id="ARBA00033309"/>
    </source>
</evidence>
<gene>
    <name evidence="5" type="ORF">N7494_009320</name>
</gene>